<evidence type="ECO:0000256" key="1">
    <source>
        <dbReference type="ARBA" id="ARBA00004744"/>
    </source>
</evidence>
<keyword evidence="7" id="KW-0479">Metal-binding</keyword>
<comment type="caution">
    <text evidence="7">Lacks conserved residue(s) required for the propagation of feature annotation.</text>
</comment>
<feature type="binding site" evidence="7">
    <location>
        <begin position="41"/>
        <end position="42"/>
    </location>
    <ligand>
        <name>Fe-coproporphyrin III</name>
        <dbReference type="ChEBI" id="CHEBI:68438"/>
    </ligand>
</feature>
<name>A0A1L8D1C9_9THEO</name>
<dbReference type="Pfam" id="PF00762">
    <property type="entry name" value="Ferrochelatase"/>
    <property type="match status" value="1"/>
</dbReference>
<evidence type="ECO:0000256" key="7">
    <source>
        <dbReference type="HAMAP-Rule" id="MF_00323"/>
    </source>
</evidence>
<dbReference type="GO" id="GO:0046872">
    <property type="term" value="F:metal ion binding"/>
    <property type="evidence" value="ECO:0007669"/>
    <property type="project" value="UniProtKB-KW"/>
</dbReference>
<keyword evidence="7" id="KW-0963">Cytoplasm</keyword>
<keyword evidence="2 7" id="KW-0408">Iron</keyword>
<dbReference type="PANTHER" id="PTHR11108">
    <property type="entry name" value="FERROCHELATASE"/>
    <property type="match status" value="1"/>
</dbReference>
<dbReference type="PANTHER" id="PTHR11108:SF1">
    <property type="entry name" value="FERROCHELATASE, MITOCHONDRIAL"/>
    <property type="match status" value="1"/>
</dbReference>
<comment type="subcellular location">
    <subcellularLocation>
        <location evidence="7">Cytoplasm</location>
    </subcellularLocation>
</comment>
<evidence type="ECO:0000313" key="10">
    <source>
        <dbReference type="Proteomes" id="UP000187338"/>
    </source>
</evidence>
<comment type="catalytic activity">
    <reaction evidence="6">
        <text>Fe-coproporphyrin III + 2 H(+) = coproporphyrin III + Fe(2+)</text>
        <dbReference type="Rhea" id="RHEA:49572"/>
        <dbReference type="ChEBI" id="CHEBI:15378"/>
        <dbReference type="ChEBI" id="CHEBI:29033"/>
        <dbReference type="ChEBI" id="CHEBI:68438"/>
        <dbReference type="ChEBI" id="CHEBI:131725"/>
        <dbReference type="EC" id="4.99.1.9"/>
    </reaction>
    <physiologicalReaction direction="right-to-left" evidence="6">
        <dbReference type="Rhea" id="RHEA:49574"/>
    </physiologicalReaction>
</comment>
<feature type="binding site" evidence="7">
    <location>
        <position position="249"/>
    </location>
    <ligand>
        <name>Fe(2+)</name>
        <dbReference type="ChEBI" id="CHEBI:29033"/>
    </ligand>
</feature>
<dbReference type="EC" id="4.99.1.9" evidence="7"/>
<evidence type="ECO:0000256" key="5">
    <source>
        <dbReference type="ARBA" id="ARBA00023244"/>
    </source>
</evidence>
<evidence type="ECO:0000256" key="2">
    <source>
        <dbReference type="ARBA" id="ARBA00023004"/>
    </source>
</evidence>
<evidence type="ECO:0000256" key="6">
    <source>
        <dbReference type="ARBA" id="ARBA00024536"/>
    </source>
</evidence>
<keyword evidence="10" id="KW-1185">Reference proteome</keyword>
<dbReference type="GO" id="GO:0005737">
    <property type="term" value="C:cytoplasm"/>
    <property type="evidence" value="ECO:0007669"/>
    <property type="project" value="UniProtKB-SubCell"/>
</dbReference>
<dbReference type="AlphaFoldDB" id="A0A1L8D1C9"/>
<keyword evidence="4 7" id="KW-0456">Lyase</keyword>
<dbReference type="GO" id="GO:0004325">
    <property type="term" value="F:ferrochelatase activity"/>
    <property type="evidence" value="ECO:0007669"/>
    <property type="project" value="UniProtKB-UniRule"/>
</dbReference>
<sequence>MKAVVLVAFGCPDCLENIGPFMERILGKTPPPALIAAVRSRYEKIGGKSPLTEITSRQVNALKTLLDSEFLVDFAYQYWRPEIPEVVFNLVQKGVKTIYFLPMSAFNSQVSTGAYQKTIKNLEEKFPEIKFYFKGELAEEPYFIEAHRQLLTTALQPFSPKNTGIIFTAHNLPKKAIDQGDTYFDEFLRTVEAIARTFPFPWQYAFQSKGKSGEEWLKPEVEDVIISWQNQGVENIIVNPIGFVADHIETLYDLDIELKEKFSTVNIVRLPALNDHPLLIKALHQMVQKMEG</sequence>
<keyword evidence="5 7" id="KW-0627">Porphyrin biosynthesis</keyword>
<dbReference type="OrthoDB" id="9776380at2"/>
<dbReference type="EMBL" id="BDJL01000020">
    <property type="protein sequence ID" value="GAV24901.1"/>
    <property type="molecule type" value="Genomic_DNA"/>
</dbReference>
<protein>
    <recommendedName>
        <fullName evidence="7">Coproporphyrin III ferrochelatase</fullName>
        <ecNumber evidence="7">4.99.1.9</ecNumber>
    </recommendedName>
</protein>
<evidence type="ECO:0000256" key="8">
    <source>
        <dbReference type="RuleBase" id="RU004185"/>
    </source>
</evidence>
<dbReference type="GO" id="GO:0006783">
    <property type="term" value="P:heme biosynthetic process"/>
    <property type="evidence" value="ECO:0007669"/>
    <property type="project" value="UniProtKB-UniRule"/>
</dbReference>
<dbReference type="CDD" id="cd00419">
    <property type="entry name" value="Ferrochelatase_C"/>
    <property type="match status" value="1"/>
</dbReference>
<dbReference type="InterPro" id="IPR001015">
    <property type="entry name" value="Ferrochelatase"/>
</dbReference>
<accession>A0A1L8D1C9</accession>
<evidence type="ECO:0000313" key="9">
    <source>
        <dbReference type="EMBL" id="GAV24901.1"/>
    </source>
</evidence>
<dbReference type="InterPro" id="IPR033644">
    <property type="entry name" value="Ferrochelatase_C"/>
</dbReference>
<dbReference type="InterPro" id="IPR033659">
    <property type="entry name" value="Ferrochelatase_N"/>
</dbReference>
<comment type="similarity">
    <text evidence="7 8">Belongs to the ferrochelatase family.</text>
</comment>
<comment type="caution">
    <text evidence="9">The sequence shown here is derived from an EMBL/GenBank/DDBJ whole genome shotgun (WGS) entry which is preliminary data.</text>
</comment>
<comment type="pathway">
    <text evidence="1 7">Porphyrin-containing compound metabolism; protoheme biosynthesis.</text>
</comment>
<dbReference type="NCBIfam" id="TIGR00109">
    <property type="entry name" value="hemH"/>
    <property type="match status" value="1"/>
</dbReference>
<dbReference type="HAMAP" id="MF_00323">
    <property type="entry name" value="Ferrochelatase"/>
    <property type="match status" value="1"/>
</dbReference>
<feature type="binding site" evidence="7">
    <location>
        <position position="115"/>
    </location>
    <ligand>
        <name>Fe-coproporphyrin III</name>
        <dbReference type="ChEBI" id="CHEBI:68438"/>
    </ligand>
</feature>
<feature type="binding site" evidence="7">
    <location>
        <position position="170"/>
    </location>
    <ligand>
        <name>Fe(2+)</name>
        <dbReference type="ChEBI" id="CHEBI:29033"/>
    </ligand>
</feature>
<dbReference type="Gene3D" id="3.40.50.1400">
    <property type="match status" value="2"/>
</dbReference>
<evidence type="ECO:0000256" key="4">
    <source>
        <dbReference type="ARBA" id="ARBA00023239"/>
    </source>
</evidence>
<gene>
    <name evidence="7" type="primary">cpfC</name>
    <name evidence="9" type="ORF">ciss_08340</name>
</gene>
<organism evidence="9 10">
    <name type="scientific">Carboxydothermus islandicus</name>
    <dbReference type="NCBI Taxonomy" id="661089"/>
    <lineage>
        <taxon>Bacteria</taxon>
        <taxon>Bacillati</taxon>
        <taxon>Bacillota</taxon>
        <taxon>Clostridia</taxon>
        <taxon>Thermoanaerobacterales</taxon>
        <taxon>Thermoanaerobacteraceae</taxon>
        <taxon>Carboxydothermus</taxon>
    </lineage>
</organism>
<dbReference type="SUPFAM" id="SSF53800">
    <property type="entry name" value="Chelatase"/>
    <property type="match status" value="1"/>
</dbReference>
<dbReference type="CDD" id="cd03411">
    <property type="entry name" value="Ferrochelatase_N"/>
    <property type="match status" value="1"/>
</dbReference>
<dbReference type="Proteomes" id="UP000187338">
    <property type="component" value="Unassembled WGS sequence"/>
</dbReference>
<dbReference type="STRING" id="661089.ciss_08340"/>
<dbReference type="RefSeq" id="WP_075865084.1">
    <property type="nucleotide sequence ID" value="NZ_BDJL01000020.1"/>
</dbReference>
<feature type="binding site" evidence="7">
    <location>
        <position position="49"/>
    </location>
    <ligand>
        <name>Fe-coproporphyrin III</name>
        <dbReference type="ChEBI" id="CHEBI:68438"/>
    </ligand>
</feature>
<keyword evidence="3 7" id="KW-0350">Heme biosynthesis</keyword>
<dbReference type="UniPathway" id="UPA00252"/>
<evidence type="ECO:0000256" key="3">
    <source>
        <dbReference type="ARBA" id="ARBA00023133"/>
    </source>
</evidence>
<reference evidence="10" key="1">
    <citation type="submission" date="2016-12" db="EMBL/GenBank/DDBJ databases">
        <title>Draft Genome Sequences od Carboxydothermus pertinax and islandicus, Hydrogenogenic Carboxydotrophic Bacteria.</title>
        <authorList>
            <person name="Fukuyama Y."/>
            <person name="Ohmae K."/>
            <person name="Yoneda Y."/>
            <person name="Yoshida T."/>
            <person name="Sako Y."/>
        </authorList>
    </citation>
    <scope>NUCLEOTIDE SEQUENCE [LARGE SCALE GENOMIC DNA]</scope>
    <source>
        <strain evidence="10">SET</strain>
    </source>
</reference>
<proteinExistence type="inferred from homology"/>
<comment type="function">
    <text evidence="7">Involved in coproporphyrin-dependent heme b biosynthesis. Catalyzes the insertion of ferrous iron into coproporphyrin III to form Fe-coproporphyrin III.</text>
</comment>